<protein>
    <submittedName>
        <fullName evidence="2">Nuclear transport factor 2 family protein</fullName>
    </submittedName>
</protein>
<name>A0ABU1D8D2_9BURK</name>
<feature type="domain" description="SnoaL-like" evidence="1">
    <location>
        <begin position="9"/>
        <end position="148"/>
    </location>
</feature>
<gene>
    <name evidence="2" type="ORF">Q8947_11595</name>
</gene>
<evidence type="ECO:0000313" key="3">
    <source>
        <dbReference type="Proteomes" id="UP001232156"/>
    </source>
</evidence>
<dbReference type="RefSeq" id="WP_165278300.1">
    <property type="nucleotide sequence ID" value="NZ_JAUZQE010000030.1"/>
</dbReference>
<dbReference type="InterPro" id="IPR032710">
    <property type="entry name" value="NTF2-like_dom_sf"/>
</dbReference>
<comment type="caution">
    <text evidence="2">The sequence shown here is derived from an EMBL/GenBank/DDBJ whole genome shotgun (WGS) entry which is preliminary data.</text>
</comment>
<accession>A0ABU1D8D2</accession>
<dbReference type="SUPFAM" id="SSF54427">
    <property type="entry name" value="NTF2-like"/>
    <property type="match status" value="1"/>
</dbReference>
<organism evidence="2 3">
    <name type="scientific">Yanghanlia caeni</name>
    <dbReference type="NCBI Taxonomy" id="3064283"/>
    <lineage>
        <taxon>Bacteria</taxon>
        <taxon>Pseudomonadati</taxon>
        <taxon>Pseudomonadota</taxon>
        <taxon>Betaproteobacteria</taxon>
        <taxon>Burkholderiales</taxon>
        <taxon>Alcaligenaceae</taxon>
        <taxon>Yanghanlia</taxon>
    </lineage>
</organism>
<reference evidence="2 3" key="1">
    <citation type="submission" date="2023-08" db="EMBL/GenBank/DDBJ databases">
        <title>Alcaligenaceae gen. nov., a novel taxon isolated from the sludge of Yixing Pesticide Factory.</title>
        <authorList>
            <person name="Ruan L."/>
        </authorList>
    </citation>
    <scope>NUCLEOTIDE SEQUENCE [LARGE SCALE GENOMIC DNA]</scope>
    <source>
        <strain evidence="2 3">LG-2</strain>
    </source>
</reference>
<proteinExistence type="predicted"/>
<dbReference type="EMBL" id="JAUZQE010000030">
    <property type="protein sequence ID" value="MDR4126623.1"/>
    <property type="molecule type" value="Genomic_DNA"/>
</dbReference>
<dbReference type="Proteomes" id="UP001232156">
    <property type="component" value="Unassembled WGS sequence"/>
</dbReference>
<dbReference type="InterPro" id="IPR037401">
    <property type="entry name" value="SnoaL-like"/>
</dbReference>
<dbReference type="Pfam" id="PF13577">
    <property type="entry name" value="SnoaL_4"/>
    <property type="match status" value="1"/>
</dbReference>
<evidence type="ECO:0000313" key="2">
    <source>
        <dbReference type="EMBL" id="MDR4126623.1"/>
    </source>
</evidence>
<keyword evidence="3" id="KW-1185">Reference proteome</keyword>
<evidence type="ECO:0000259" key="1">
    <source>
        <dbReference type="Pfam" id="PF13577"/>
    </source>
</evidence>
<sequence length="191" mass="21984">MIDQYSPERMIDRAMIQDVIYRWCRAIDRLDRQGMLDVFHPGAHDSHGAYIGPIEGLVDWVFERHKPITFSSHFIGNMLIEFASPDVALVESYIRTIQQYPAAAKNELAQLTGGPSGAPDSAIDMFTSSRYLDRMEKRDGEWRIAHRTLIQDWKQIVEVREQALQPREGWVIGRRDGRDAMQEARKELGIA</sequence>
<dbReference type="Gene3D" id="3.10.450.50">
    <property type="match status" value="1"/>
</dbReference>